<dbReference type="RefSeq" id="XP_001228197.1">
    <property type="nucleotide sequence ID" value="XM_001228196.1"/>
</dbReference>
<dbReference type="GeneID" id="4396289"/>
<dbReference type="InParanoid" id="Q2GP34"/>
<keyword evidence="2" id="KW-1185">Reference proteome</keyword>
<name>Q2GP34_CHAGB</name>
<dbReference type="VEuPathDB" id="FungiDB:CHGG_10270"/>
<evidence type="ECO:0000313" key="1">
    <source>
        <dbReference type="EMBL" id="EAQ83866.1"/>
    </source>
</evidence>
<evidence type="ECO:0000313" key="2">
    <source>
        <dbReference type="Proteomes" id="UP000001056"/>
    </source>
</evidence>
<dbReference type="Proteomes" id="UP000001056">
    <property type="component" value="Unassembled WGS sequence"/>
</dbReference>
<protein>
    <submittedName>
        <fullName evidence="1">Uncharacterized protein</fullName>
    </submittedName>
</protein>
<sequence length="48" mass="5317">MAPNQMAVLGLVIRLFKARRRRDVGREAAVVAARYRLPMGFPIPGHAS</sequence>
<gene>
    <name evidence="1" type="ORF">CHGG_10270</name>
</gene>
<reference evidence="2" key="1">
    <citation type="journal article" date="2015" name="Genome Announc.">
        <title>Draft genome sequence of the cellulolytic fungus Chaetomium globosum.</title>
        <authorList>
            <person name="Cuomo C.A."/>
            <person name="Untereiner W.A."/>
            <person name="Ma L.-J."/>
            <person name="Grabherr M."/>
            <person name="Birren B.W."/>
        </authorList>
    </citation>
    <scope>NUCLEOTIDE SEQUENCE [LARGE SCALE GENOMIC DNA]</scope>
    <source>
        <strain evidence="2">ATCC 6205 / CBS 148.51 / DSM 1962 / NBRC 6347 / NRRL 1970</strain>
    </source>
</reference>
<dbReference type="AlphaFoldDB" id="Q2GP34"/>
<dbReference type="EMBL" id="CH408035">
    <property type="protein sequence ID" value="EAQ83866.1"/>
    <property type="molecule type" value="Genomic_DNA"/>
</dbReference>
<dbReference type="HOGENOM" id="CLU_3159924_0_0_1"/>
<proteinExistence type="predicted"/>
<accession>Q2GP34</accession>
<organism evidence="1 2">
    <name type="scientific">Chaetomium globosum (strain ATCC 6205 / CBS 148.51 / DSM 1962 / NBRC 6347 / NRRL 1970)</name>
    <name type="common">Soil fungus</name>
    <dbReference type="NCBI Taxonomy" id="306901"/>
    <lineage>
        <taxon>Eukaryota</taxon>
        <taxon>Fungi</taxon>
        <taxon>Dikarya</taxon>
        <taxon>Ascomycota</taxon>
        <taxon>Pezizomycotina</taxon>
        <taxon>Sordariomycetes</taxon>
        <taxon>Sordariomycetidae</taxon>
        <taxon>Sordariales</taxon>
        <taxon>Chaetomiaceae</taxon>
        <taxon>Chaetomium</taxon>
    </lineage>
</organism>